<comment type="caution">
    <text evidence="4">The sequence shown here is derived from an EMBL/GenBank/DDBJ whole genome shotgun (WGS) entry which is preliminary data.</text>
</comment>
<dbReference type="SUPFAM" id="SSF50985">
    <property type="entry name" value="RCC1/BLIP-II"/>
    <property type="match status" value="1"/>
</dbReference>
<proteinExistence type="predicted"/>
<evidence type="ECO:0000259" key="3">
    <source>
        <dbReference type="PROSITE" id="PS50053"/>
    </source>
</evidence>
<sequence>MSITVTVGLLSGKEATVEAGVDEKVGTLKRQAQIALGVGSGRLLDASGNVLDVRESIKRARLQSGASLTLHINRVQAQATGRASAAILGDGSVVTWGAADHGGDCSAVQHQLKNVQQVQACYYAFAAILGDGSLVTWGKDGDGGDSSAVQDKLKNVQQVQASNFAFAAILADGSVVTWGDAHRGGDSSAVQDQLKNVQQVQASNYAFAAILADGSVVTWGAANHGGGSRAVQDQLKNVQQVQASSSAFAAILGDGSVVTWGKANHGGDSSAVQDQLKNVQQVQASFYGFAAILGDGSLATWGMDGDSGGSIALQDQLNCQFPFPVVRDTFYTPFIILGLPALLLKPNFHAVGLRPACGGDPQLGCKAFLKLLARAAERAVRGHLFSWQRAGVLRARLAVDKRGSALAERFGCRKRLAASGRMPKLLKRVLQTWKARRSGGRAHGGRRLLATVFGFWRRDIAQAERLLRLRQAVFQSVSQSVRVNLRQRAQSKEGALLDEYFRRLRLRTGWHRSGFRLWRSQAAARRTAKATAEILGKEALHRALAQQKVGCEYFVEARSRECANRTAKAQRVSAIQFLLRTIAGYERLDPAKGSMILACTRGELRYNAGVGGPSLKWGMLRRILSVIVKHRVQMALAQAFHGQWRASRWQAMARSSVGFLVSSLPMTRHEILEPVRQLDASVLRDQRRMRADRGLEIGQRDETMEVRLSEWMCRYRDRYGTFPLTLNQLLNFVMSHDMSLTDVESTEDKFFDDKLCLLLRDWRFRTTTDERDELIHMLIEKVTRLVSDCNKQEESLSDVLQADKQWQQRASLLQEGAAEVRQEQYHSDVSVHERDEQWRMQVDGLVQEMAKLKLEQNQSDQSLLEANIRIGSLMEEVAELTEARDDQQGQQSDLDKLVRALPPAVQQAATWIRDELPRLVETHELLEPILASIPVLALRQTHKFMNASLAFGDNHDNSQESIFKLFDNLFRERVVPGDMEPLEVKLPQDAQEELGIRSRNNRRLLALRAFQSTPCRVHSHQEYMANHKFRGWFDKGDDGGSGPFRTLSKTELRPWTDSRDGQVPQILGAEVVGTVQVRQIFGAAVQVRQILGAAVQVRQIFGAAVQVRQILGAEVVGTAQIPQMVGAEVVGTAQILQIGIAGAE</sequence>
<keyword evidence="5" id="KW-1185">Reference proteome</keyword>
<protein>
    <recommendedName>
        <fullName evidence="3">Ubiquitin-like domain-containing protein</fullName>
    </recommendedName>
</protein>
<dbReference type="AlphaFoldDB" id="A0A1Q9F291"/>
<evidence type="ECO:0000256" key="1">
    <source>
        <dbReference type="ARBA" id="ARBA00022737"/>
    </source>
</evidence>
<dbReference type="EMBL" id="LSRX01000023">
    <property type="protein sequence ID" value="OLQ13806.1"/>
    <property type="molecule type" value="Genomic_DNA"/>
</dbReference>
<evidence type="ECO:0000256" key="2">
    <source>
        <dbReference type="SAM" id="Coils"/>
    </source>
</evidence>
<keyword evidence="1" id="KW-0677">Repeat</keyword>
<feature type="domain" description="Ubiquitin-like" evidence="3">
    <location>
        <begin position="3"/>
        <end position="77"/>
    </location>
</feature>
<evidence type="ECO:0000313" key="5">
    <source>
        <dbReference type="Proteomes" id="UP000186817"/>
    </source>
</evidence>
<reference evidence="4 5" key="1">
    <citation type="submission" date="2016-02" db="EMBL/GenBank/DDBJ databases">
        <title>Genome analysis of coral dinoflagellate symbionts highlights evolutionary adaptations to a symbiotic lifestyle.</title>
        <authorList>
            <person name="Aranda M."/>
            <person name="Li Y."/>
            <person name="Liew Y.J."/>
            <person name="Baumgarten S."/>
            <person name="Simakov O."/>
            <person name="Wilson M."/>
            <person name="Piel J."/>
            <person name="Ashoor H."/>
            <person name="Bougouffa S."/>
            <person name="Bajic V.B."/>
            <person name="Ryu T."/>
            <person name="Ravasi T."/>
            <person name="Bayer T."/>
            <person name="Micklem G."/>
            <person name="Kim H."/>
            <person name="Bhak J."/>
            <person name="Lajeunesse T.C."/>
            <person name="Voolstra C.R."/>
        </authorList>
    </citation>
    <scope>NUCLEOTIDE SEQUENCE [LARGE SCALE GENOMIC DNA]</scope>
    <source>
        <strain evidence="4 5">CCMP2467</strain>
    </source>
</reference>
<dbReference type="PROSITE" id="PS50053">
    <property type="entry name" value="UBIQUITIN_2"/>
    <property type="match status" value="1"/>
</dbReference>
<organism evidence="4 5">
    <name type="scientific">Symbiodinium microadriaticum</name>
    <name type="common">Dinoflagellate</name>
    <name type="synonym">Zooxanthella microadriatica</name>
    <dbReference type="NCBI Taxonomy" id="2951"/>
    <lineage>
        <taxon>Eukaryota</taxon>
        <taxon>Sar</taxon>
        <taxon>Alveolata</taxon>
        <taxon>Dinophyceae</taxon>
        <taxon>Suessiales</taxon>
        <taxon>Symbiodiniaceae</taxon>
        <taxon>Symbiodinium</taxon>
    </lineage>
</organism>
<dbReference type="InterPro" id="IPR000626">
    <property type="entry name" value="Ubiquitin-like_dom"/>
</dbReference>
<dbReference type="PANTHER" id="PTHR22870:SF466">
    <property type="entry name" value="ANKYRIN REPEAT-CONTAINING PROTEIN"/>
    <property type="match status" value="1"/>
</dbReference>
<evidence type="ECO:0000313" key="4">
    <source>
        <dbReference type="EMBL" id="OLQ13806.1"/>
    </source>
</evidence>
<dbReference type="Gene3D" id="2.130.10.30">
    <property type="entry name" value="Regulator of chromosome condensation 1/beta-lactamase-inhibitor protein II"/>
    <property type="match status" value="1"/>
</dbReference>
<gene>
    <name evidence="4" type="ORF">AK812_SmicGene2173</name>
</gene>
<accession>A0A1Q9F291</accession>
<keyword evidence="2" id="KW-0175">Coiled coil</keyword>
<dbReference type="InterPro" id="IPR051210">
    <property type="entry name" value="Ub_ligase/GEF_domain"/>
</dbReference>
<dbReference type="InterPro" id="IPR009091">
    <property type="entry name" value="RCC1/BLIP-II"/>
</dbReference>
<dbReference type="OrthoDB" id="10589348at2759"/>
<name>A0A1Q9F291_SYMMI</name>
<feature type="coiled-coil region" evidence="2">
    <location>
        <begin position="863"/>
        <end position="890"/>
    </location>
</feature>
<dbReference type="PANTHER" id="PTHR22870">
    <property type="entry name" value="REGULATOR OF CHROMOSOME CONDENSATION"/>
    <property type="match status" value="1"/>
</dbReference>
<dbReference type="Proteomes" id="UP000186817">
    <property type="component" value="Unassembled WGS sequence"/>
</dbReference>